<dbReference type="PRINTS" id="PR00081">
    <property type="entry name" value="GDHRDH"/>
</dbReference>
<dbReference type="Pfam" id="PF13561">
    <property type="entry name" value="adh_short_C2"/>
    <property type="match status" value="1"/>
</dbReference>
<keyword evidence="2" id="KW-0521">NADP</keyword>
<name>A0ABY5T1D3_9SPHN</name>
<dbReference type="InterPro" id="IPR036291">
    <property type="entry name" value="NAD(P)-bd_dom_sf"/>
</dbReference>
<dbReference type="PANTHER" id="PTHR43618:SF8">
    <property type="entry name" value="7ALPHA-HYDROXYSTEROID DEHYDROGENASE"/>
    <property type="match status" value="1"/>
</dbReference>
<evidence type="ECO:0000256" key="3">
    <source>
        <dbReference type="ARBA" id="ARBA00023002"/>
    </source>
</evidence>
<evidence type="ECO:0000256" key="1">
    <source>
        <dbReference type="ARBA" id="ARBA00006484"/>
    </source>
</evidence>
<gene>
    <name evidence="4" type="ORF">L1F33_06610</name>
</gene>
<dbReference type="Proteomes" id="UP001065265">
    <property type="component" value="Chromosome"/>
</dbReference>
<dbReference type="InterPro" id="IPR052178">
    <property type="entry name" value="Sec_Metab_Biosynth_SDR"/>
</dbReference>
<reference evidence="4" key="1">
    <citation type="submission" date="2022-02" db="EMBL/GenBank/DDBJ databases">
        <title>Qipengyuania spongiae sp. nov., isolated from marine sponge.</title>
        <authorList>
            <person name="Li Z."/>
            <person name="Zhang M."/>
        </authorList>
    </citation>
    <scope>NUCLEOTIDE SEQUENCE</scope>
    <source>
        <strain evidence="4">PHS-Z21</strain>
    </source>
</reference>
<dbReference type="RefSeq" id="WP_265561061.1">
    <property type="nucleotide sequence ID" value="NZ_CP092471.1"/>
</dbReference>
<keyword evidence="5" id="KW-1185">Reference proteome</keyword>
<dbReference type="Gene3D" id="3.40.50.720">
    <property type="entry name" value="NAD(P)-binding Rossmann-like Domain"/>
    <property type="match status" value="1"/>
</dbReference>
<proteinExistence type="inferred from homology"/>
<dbReference type="SUPFAM" id="SSF51735">
    <property type="entry name" value="NAD(P)-binding Rossmann-fold domains"/>
    <property type="match status" value="1"/>
</dbReference>
<sequence>MNLQDLFSLEGRVALVTGGSRGIGRMIVEGFLAAGIDRVYITARKGGELNETAEELGEKVVPIQGDISTIEGIDELVAEISGREDRLDILVNNAGAAWGVDYLEFPESGWDKVMDLNVKTPFFLTQKLHKLLTAAASADRPAKVINITSVDGQRVNPWETYSYQASKAALIHLTRRMAARLVKDHIYVTSLAPGAFPSNMNRAARDMEEQSAKGIPSKRVGDKFDMGGTAVYLASRAGDYTIGETLTVDGGIVNAHLPTHFANPEGGH</sequence>
<organism evidence="4 5">
    <name type="scientific">Qipengyuania spongiae</name>
    <dbReference type="NCBI Taxonomy" id="2909673"/>
    <lineage>
        <taxon>Bacteria</taxon>
        <taxon>Pseudomonadati</taxon>
        <taxon>Pseudomonadota</taxon>
        <taxon>Alphaproteobacteria</taxon>
        <taxon>Sphingomonadales</taxon>
        <taxon>Erythrobacteraceae</taxon>
        <taxon>Qipengyuania</taxon>
    </lineage>
</organism>
<dbReference type="EMBL" id="CP092471">
    <property type="protein sequence ID" value="UVI40605.1"/>
    <property type="molecule type" value="Genomic_DNA"/>
</dbReference>
<evidence type="ECO:0000256" key="2">
    <source>
        <dbReference type="ARBA" id="ARBA00022857"/>
    </source>
</evidence>
<dbReference type="InterPro" id="IPR002347">
    <property type="entry name" value="SDR_fam"/>
</dbReference>
<accession>A0ABY5T1D3</accession>
<evidence type="ECO:0000313" key="5">
    <source>
        <dbReference type="Proteomes" id="UP001065265"/>
    </source>
</evidence>
<dbReference type="PANTHER" id="PTHR43618">
    <property type="entry name" value="7-ALPHA-HYDROXYSTEROID DEHYDROGENASE"/>
    <property type="match status" value="1"/>
</dbReference>
<dbReference type="PRINTS" id="PR00080">
    <property type="entry name" value="SDRFAMILY"/>
</dbReference>
<comment type="similarity">
    <text evidence="1">Belongs to the short-chain dehydrogenases/reductases (SDR) family.</text>
</comment>
<evidence type="ECO:0000313" key="4">
    <source>
        <dbReference type="EMBL" id="UVI40605.1"/>
    </source>
</evidence>
<keyword evidence="3" id="KW-0560">Oxidoreductase</keyword>
<protein>
    <submittedName>
        <fullName evidence="4">SDR family oxidoreductase</fullName>
    </submittedName>
</protein>